<evidence type="ECO:0000313" key="1">
    <source>
        <dbReference type="EMBL" id="CAF5070674.1"/>
    </source>
</evidence>
<dbReference type="EMBL" id="CAJOBR010060180">
    <property type="protein sequence ID" value="CAF5070674.1"/>
    <property type="molecule type" value="Genomic_DNA"/>
</dbReference>
<accession>A0A822DDC1</accession>
<reference evidence="1" key="1">
    <citation type="submission" date="2021-02" db="EMBL/GenBank/DDBJ databases">
        <authorList>
            <person name="Nowell W R."/>
        </authorList>
    </citation>
    <scope>NUCLEOTIDE SEQUENCE</scope>
</reference>
<dbReference type="AlphaFoldDB" id="A0A822DDC1"/>
<organism evidence="1 2">
    <name type="scientific">Rotaria socialis</name>
    <dbReference type="NCBI Taxonomy" id="392032"/>
    <lineage>
        <taxon>Eukaryota</taxon>
        <taxon>Metazoa</taxon>
        <taxon>Spiralia</taxon>
        <taxon>Gnathifera</taxon>
        <taxon>Rotifera</taxon>
        <taxon>Eurotatoria</taxon>
        <taxon>Bdelloidea</taxon>
        <taxon>Philodinida</taxon>
        <taxon>Philodinidae</taxon>
        <taxon>Rotaria</taxon>
    </lineage>
</organism>
<protein>
    <submittedName>
        <fullName evidence="1">Uncharacterized protein</fullName>
    </submittedName>
</protein>
<evidence type="ECO:0000313" key="2">
    <source>
        <dbReference type="Proteomes" id="UP000663848"/>
    </source>
</evidence>
<proteinExistence type="predicted"/>
<gene>
    <name evidence="1" type="ORF">QYT958_LOCUS43221</name>
</gene>
<name>A0A822DDC1_9BILA</name>
<sequence length="49" mass="5256">GISIRVIALISCDLPIPDRPNTQISIGGKRSRITDAVKFRAFACLSAIT</sequence>
<comment type="caution">
    <text evidence="1">The sequence shown here is derived from an EMBL/GenBank/DDBJ whole genome shotgun (WGS) entry which is preliminary data.</text>
</comment>
<feature type="non-terminal residue" evidence="1">
    <location>
        <position position="1"/>
    </location>
</feature>
<dbReference type="Proteomes" id="UP000663848">
    <property type="component" value="Unassembled WGS sequence"/>
</dbReference>